<name>A0AC35U5B1_9BILA</name>
<evidence type="ECO:0000313" key="2">
    <source>
        <dbReference type="WBParaSite" id="RSKR_0000791400.1"/>
    </source>
</evidence>
<proteinExistence type="predicted"/>
<protein>
    <submittedName>
        <fullName evidence="2">ACB domain-containing protein</fullName>
    </submittedName>
</protein>
<evidence type="ECO:0000313" key="1">
    <source>
        <dbReference type="Proteomes" id="UP000095286"/>
    </source>
</evidence>
<reference evidence="2" key="1">
    <citation type="submission" date="2016-11" db="UniProtKB">
        <authorList>
            <consortium name="WormBaseParasite"/>
        </authorList>
    </citation>
    <scope>IDENTIFICATION</scope>
    <source>
        <strain evidence="2">KR3021</strain>
    </source>
</reference>
<dbReference type="Proteomes" id="UP000095286">
    <property type="component" value="Unplaced"/>
</dbReference>
<accession>A0AC35U5B1</accession>
<dbReference type="WBParaSite" id="RSKR_0000791400.1">
    <property type="protein sequence ID" value="RSKR_0000791400.1"/>
    <property type="gene ID" value="RSKR_0000791400"/>
</dbReference>
<sequence>MASLEDRYQASVAIVQKLPNNGPLTTSNDQKLAFYALFKQASLGNVTTDRPGIFSFIERKKWDAWKEKEGMSADDAKEQYIETLLATFDNIQGINIGEWLSGPNLDPTIKENLALLGKVF</sequence>
<organism evidence="1 2">
    <name type="scientific">Rhabditophanes sp. KR3021</name>
    <dbReference type="NCBI Taxonomy" id="114890"/>
    <lineage>
        <taxon>Eukaryota</taxon>
        <taxon>Metazoa</taxon>
        <taxon>Ecdysozoa</taxon>
        <taxon>Nematoda</taxon>
        <taxon>Chromadorea</taxon>
        <taxon>Rhabditida</taxon>
        <taxon>Tylenchina</taxon>
        <taxon>Panagrolaimomorpha</taxon>
        <taxon>Strongyloidoidea</taxon>
        <taxon>Alloionematidae</taxon>
        <taxon>Rhabditophanes</taxon>
    </lineage>
</organism>